<keyword evidence="1" id="KW-1133">Transmembrane helix</keyword>
<reference evidence="3 4" key="1">
    <citation type="submission" date="2024-09" db="EMBL/GenBank/DDBJ databases">
        <title>Paenibacillus zeirhizospherea sp. nov., isolated from surface of the maize (Zea mays) roots in a horticulture field, Hungary.</title>
        <authorList>
            <person name="Marton D."/>
            <person name="Farkas M."/>
            <person name="Bedics A."/>
            <person name="Toth E."/>
            <person name="Tancsics A."/>
            <person name="Boka K."/>
            <person name="Maroti G."/>
            <person name="Kriszt B."/>
            <person name="Cserhati M."/>
        </authorList>
    </citation>
    <scope>NUCLEOTIDE SEQUENCE [LARGE SCALE GENOMIC DNA]</scope>
    <source>
        <strain evidence="3 4">KCTC 33519</strain>
    </source>
</reference>
<feature type="transmembrane region" description="Helical" evidence="1">
    <location>
        <begin position="36"/>
        <end position="59"/>
    </location>
</feature>
<dbReference type="InterPro" id="IPR018392">
    <property type="entry name" value="LysM"/>
</dbReference>
<evidence type="ECO:0000259" key="2">
    <source>
        <dbReference type="SMART" id="SM00257"/>
    </source>
</evidence>
<gene>
    <name evidence="3" type="ORF">ACE41H_01450</name>
</gene>
<dbReference type="InterPro" id="IPR036779">
    <property type="entry name" value="LysM_dom_sf"/>
</dbReference>
<keyword evidence="4" id="KW-1185">Reference proteome</keyword>
<dbReference type="SUPFAM" id="SSF54106">
    <property type="entry name" value="LysM domain"/>
    <property type="match status" value="1"/>
</dbReference>
<dbReference type="Proteomes" id="UP001580346">
    <property type="component" value="Unassembled WGS sequence"/>
</dbReference>
<evidence type="ECO:0000313" key="3">
    <source>
        <dbReference type="EMBL" id="MFB5265457.1"/>
    </source>
</evidence>
<keyword evidence="1" id="KW-0812">Transmembrane</keyword>
<comment type="caution">
    <text evidence="3">The sequence shown here is derived from an EMBL/GenBank/DDBJ whole genome shotgun (WGS) entry which is preliminary data.</text>
</comment>
<dbReference type="RefSeq" id="WP_375352792.1">
    <property type="nucleotide sequence ID" value="NZ_JBHHMI010000001.1"/>
</dbReference>
<feature type="domain" description="LysM" evidence="2">
    <location>
        <begin position="69"/>
        <end position="119"/>
    </location>
</feature>
<evidence type="ECO:0000313" key="4">
    <source>
        <dbReference type="Proteomes" id="UP001580346"/>
    </source>
</evidence>
<dbReference type="Gene3D" id="3.10.350.10">
    <property type="entry name" value="LysM domain"/>
    <property type="match status" value="1"/>
</dbReference>
<dbReference type="Pfam" id="PF01476">
    <property type="entry name" value="LysM"/>
    <property type="match status" value="1"/>
</dbReference>
<protein>
    <submittedName>
        <fullName evidence="3">LysM peptidoglycan-binding domain-containing protein</fullName>
    </submittedName>
</protein>
<evidence type="ECO:0000256" key="1">
    <source>
        <dbReference type="SAM" id="Phobius"/>
    </source>
</evidence>
<keyword evidence="1" id="KW-0472">Membrane</keyword>
<organism evidence="3 4">
    <name type="scientific">Paenibacillus enshidis</name>
    <dbReference type="NCBI Taxonomy" id="1458439"/>
    <lineage>
        <taxon>Bacteria</taxon>
        <taxon>Bacillati</taxon>
        <taxon>Bacillota</taxon>
        <taxon>Bacilli</taxon>
        <taxon>Bacillales</taxon>
        <taxon>Paenibacillaceae</taxon>
        <taxon>Paenibacillus</taxon>
    </lineage>
</organism>
<dbReference type="CDD" id="cd00118">
    <property type="entry name" value="LysM"/>
    <property type="match status" value="1"/>
</dbReference>
<accession>A0ABV5AMP9</accession>
<proteinExistence type="predicted"/>
<sequence>MLKYSSYQSIYHTATVQGGHTDVRTAAQKENSLVGLLRLIVVVIVLWISFAGLFTVFAGSSGLHASGEKVVVLSGDTLWAIAQEHKPDHMDTRVYMEGIIRINGLKSSGIRAGDVLHLPEF</sequence>
<dbReference type="SMART" id="SM00257">
    <property type="entry name" value="LysM"/>
    <property type="match status" value="1"/>
</dbReference>
<name>A0ABV5AMP9_9BACL</name>
<dbReference type="EMBL" id="JBHHMI010000001">
    <property type="protein sequence ID" value="MFB5265457.1"/>
    <property type="molecule type" value="Genomic_DNA"/>
</dbReference>